<organism evidence="7 8">
    <name type="scientific">Chromatium okenii</name>
    <dbReference type="NCBI Taxonomy" id="61644"/>
    <lineage>
        <taxon>Bacteria</taxon>
        <taxon>Pseudomonadati</taxon>
        <taxon>Pseudomonadota</taxon>
        <taxon>Gammaproteobacteria</taxon>
        <taxon>Chromatiales</taxon>
        <taxon>Chromatiaceae</taxon>
        <taxon>Chromatium</taxon>
    </lineage>
</organism>
<dbReference type="Gene3D" id="1.10.510.10">
    <property type="entry name" value="Transferase(Phosphotransferase) domain 1"/>
    <property type="match status" value="1"/>
</dbReference>
<dbReference type="PANTHER" id="PTHR24345:SF0">
    <property type="entry name" value="CELL CYCLE SERINE_THREONINE-PROTEIN KINASE CDC5_MSD2"/>
    <property type="match status" value="1"/>
</dbReference>
<evidence type="ECO:0000313" key="8">
    <source>
        <dbReference type="Proteomes" id="UP000239936"/>
    </source>
</evidence>
<evidence type="ECO:0000259" key="6">
    <source>
        <dbReference type="PROSITE" id="PS50011"/>
    </source>
</evidence>
<protein>
    <submittedName>
        <fullName evidence="7">Serine/threonine protein kinase</fullName>
    </submittedName>
</protein>
<dbReference type="OrthoDB" id="1022767at2"/>
<dbReference type="Proteomes" id="UP000239936">
    <property type="component" value="Unassembled WGS sequence"/>
</dbReference>
<keyword evidence="4 7" id="KW-0418">Kinase</keyword>
<dbReference type="InterPro" id="IPR011009">
    <property type="entry name" value="Kinase-like_dom_sf"/>
</dbReference>
<dbReference type="PANTHER" id="PTHR24345">
    <property type="entry name" value="SERINE/THREONINE-PROTEIN KINASE PLK"/>
    <property type="match status" value="1"/>
</dbReference>
<dbReference type="InterPro" id="IPR000719">
    <property type="entry name" value="Prot_kinase_dom"/>
</dbReference>
<keyword evidence="8" id="KW-1185">Reference proteome</keyword>
<evidence type="ECO:0000256" key="5">
    <source>
        <dbReference type="ARBA" id="ARBA00022840"/>
    </source>
</evidence>
<keyword evidence="3" id="KW-0547">Nucleotide-binding</keyword>
<reference evidence="7 8" key="1">
    <citation type="submission" date="2018-01" db="EMBL/GenBank/DDBJ databases">
        <title>The complete genome sequence of Chromatium okenii LaCa, a purple sulfur bacterium with a turbulent life.</title>
        <authorList>
            <person name="Luedin S.M."/>
            <person name="Liechti N."/>
            <person name="Storelli N."/>
            <person name="Danza F."/>
            <person name="Wittwer M."/>
            <person name="Pothier J.F."/>
            <person name="Tonolla M.A."/>
        </authorList>
    </citation>
    <scope>NUCLEOTIDE SEQUENCE [LARGE SCALE GENOMIC DNA]</scope>
    <source>
        <strain evidence="7 8">LaCa</strain>
    </source>
</reference>
<comment type="caution">
    <text evidence="7">The sequence shown here is derived from an EMBL/GenBank/DDBJ whole genome shotgun (WGS) entry which is preliminary data.</text>
</comment>
<dbReference type="SUPFAM" id="SSF56112">
    <property type="entry name" value="Protein kinase-like (PK-like)"/>
    <property type="match status" value="1"/>
</dbReference>
<proteinExistence type="predicted"/>
<dbReference type="EMBL" id="PPGH01000035">
    <property type="protein sequence ID" value="PQJ95879.1"/>
    <property type="molecule type" value="Genomic_DNA"/>
</dbReference>
<feature type="domain" description="Protein kinase" evidence="6">
    <location>
        <begin position="19"/>
        <end position="310"/>
    </location>
</feature>
<gene>
    <name evidence="7" type="ORF">CXB77_08280</name>
</gene>
<evidence type="ECO:0000313" key="7">
    <source>
        <dbReference type="EMBL" id="PQJ95879.1"/>
    </source>
</evidence>
<keyword evidence="2" id="KW-0808">Transferase</keyword>
<evidence type="ECO:0000256" key="3">
    <source>
        <dbReference type="ARBA" id="ARBA00022741"/>
    </source>
</evidence>
<dbReference type="PROSITE" id="PS50011">
    <property type="entry name" value="PROTEIN_KINASE_DOM"/>
    <property type="match status" value="1"/>
</dbReference>
<keyword evidence="1 7" id="KW-0723">Serine/threonine-protein kinase</keyword>
<sequence length="441" mass="49726">MHQLLKLGSTVHTVSGHACTIKDFIGGGGQGEVYRADLDGKELALKWYFSEQATPAQKINLEALIRAGAPSAQFLWPMDLVLDNYATASGFGYIMPLREPRFKGIVDLMKRRIEPSFYALSTASLQLAQAFLELHAKGLCYRDISFGNVFFDPNSGDIQICDNDNVAIDDGMAISGVLGTPRFIAPEIVRGAAVPSTQTDLFSLSVLLFYLLHIHHPLEGQREADIKCFDLPAMTQLYGINPLFIFDPTNKANYPVRGIHDNALEYWPMYPTFLRNRFIQAFTGGLHDPQARIRESEWRATLMQMRDSILYCGSCGAENFYDVEALRNNNGQPYPCWSCQRNLTLPFRLRVGREIVMLNHDTKLFPHHIDPQQRYDLSQSVAEMQQHPQQKNVWGLKNLSDAKWVVTMPDGVVRDVEPGRSVSLVSGVKIQFGHQEGEIRF</sequence>
<name>A0A2S7XQ68_9GAMM</name>
<accession>A0A2S7XQ68</accession>
<dbReference type="GO" id="GO:0005524">
    <property type="term" value="F:ATP binding"/>
    <property type="evidence" value="ECO:0007669"/>
    <property type="project" value="UniProtKB-KW"/>
</dbReference>
<dbReference type="GO" id="GO:0004674">
    <property type="term" value="F:protein serine/threonine kinase activity"/>
    <property type="evidence" value="ECO:0007669"/>
    <property type="project" value="UniProtKB-KW"/>
</dbReference>
<evidence type="ECO:0000256" key="2">
    <source>
        <dbReference type="ARBA" id="ARBA00022679"/>
    </source>
</evidence>
<dbReference type="AlphaFoldDB" id="A0A2S7XQ68"/>
<dbReference type="Pfam" id="PF00069">
    <property type="entry name" value="Pkinase"/>
    <property type="match status" value="1"/>
</dbReference>
<dbReference type="RefSeq" id="WP_105073524.1">
    <property type="nucleotide sequence ID" value="NZ_PPGH01000035.1"/>
</dbReference>
<evidence type="ECO:0000256" key="4">
    <source>
        <dbReference type="ARBA" id="ARBA00022777"/>
    </source>
</evidence>
<keyword evidence="5" id="KW-0067">ATP-binding</keyword>
<dbReference type="SMART" id="SM00220">
    <property type="entry name" value="S_TKc"/>
    <property type="match status" value="1"/>
</dbReference>
<evidence type="ECO:0000256" key="1">
    <source>
        <dbReference type="ARBA" id="ARBA00022527"/>
    </source>
</evidence>